<evidence type="ECO:0000313" key="3">
    <source>
        <dbReference type="EMBL" id="RJG01298.1"/>
    </source>
</evidence>
<reference evidence="4" key="1">
    <citation type="submission" date="2018-09" db="EMBL/GenBank/DDBJ databases">
        <authorList>
            <person name="Zhu H."/>
        </authorList>
    </citation>
    <scope>NUCLEOTIDE SEQUENCE [LARGE SCALE GENOMIC DNA]</scope>
    <source>
        <strain evidence="4">K1S02-23</strain>
    </source>
</reference>
<dbReference type="AlphaFoldDB" id="A0A3A3FYL0"/>
<dbReference type="InterPro" id="IPR047263">
    <property type="entry name" value="HNL-like_cupin"/>
</dbReference>
<organism evidence="3 4">
    <name type="scientific">Noviherbaspirillum sedimenti</name>
    <dbReference type="NCBI Taxonomy" id="2320865"/>
    <lineage>
        <taxon>Bacteria</taxon>
        <taxon>Pseudomonadati</taxon>
        <taxon>Pseudomonadota</taxon>
        <taxon>Betaproteobacteria</taxon>
        <taxon>Burkholderiales</taxon>
        <taxon>Oxalobacteraceae</taxon>
        <taxon>Noviherbaspirillum</taxon>
    </lineage>
</organism>
<dbReference type="OrthoDB" id="9801400at2"/>
<dbReference type="PANTHER" id="PTHR43698">
    <property type="entry name" value="RIBD C-TERMINAL DOMAIN CONTAINING PROTEIN"/>
    <property type="match status" value="1"/>
</dbReference>
<gene>
    <name evidence="3" type="ORF">D3878_06630</name>
</gene>
<dbReference type="InterPro" id="IPR014710">
    <property type="entry name" value="RmlC-like_jellyroll"/>
</dbReference>
<feature type="chain" id="PRO_5017414806" evidence="1">
    <location>
        <begin position="22"/>
        <end position="171"/>
    </location>
</feature>
<dbReference type="Gene3D" id="2.60.120.10">
    <property type="entry name" value="Jelly Rolls"/>
    <property type="match status" value="1"/>
</dbReference>
<dbReference type="CDD" id="cd02233">
    <property type="entry name" value="cupin_HNL-like"/>
    <property type="match status" value="1"/>
</dbReference>
<proteinExistence type="predicted"/>
<evidence type="ECO:0000256" key="1">
    <source>
        <dbReference type="SAM" id="SignalP"/>
    </source>
</evidence>
<comment type="caution">
    <text evidence="3">The sequence shown here is derived from an EMBL/GenBank/DDBJ whole genome shotgun (WGS) entry which is preliminary data.</text>
</comment>
<dbReference type="SUPFAM" id="SSF51182">
    <property type="entry name" value="RmlC-like cupins"/>
    <property type="match status" value="1"/>
</dbReference>
<feature type="domain" description="Cupin type-2" evidence="2">
    <location>
        <begin position="81"/>
        <end position="138"/>
    </location>
</feature>
<evidence type="ECO:0000313" key="4">
    <source>
        <dbReference type="Proteomes" id="UP000266327"/>
    </source>
</evidence>
<dbReference type="PANTHER" id="PTHR43698:SF1">
    <property type="entry name" value="BLL4564 PROTEIN"/>
    <property type="match status" value="1"/>
</dbReference>
<protein>
    <submittedName>
        <fullName evidence="3">Cupin domain-containing protein</fullName>
    </submittedName>
</protein>
<dbReference type="Pfam" id="PF07883">
    <property type="entry name" value="Cupin_2"/>
    <property type="match status" value="1"/>
</dbReference>
<accession>A0A3A3FYL0</accession>
<dbReference type="InterPro" id="IPR011051">
    <property type="entry name" value="RmlC_Cupin_sf"/>
</dbReference>
<evidence type="ECO:0000259" key="2">
    <source>
        <dbReference type="Pfam" id="PF07883"/>
    </source>
</evidence>
<keyword evidence="1" id="KW-0732">Signal</keyword>
<sequence length="171" mass="18255">MNRLALTAASLFLLMCNTSHANDAASSGASARSAEQGKKSQTVFRAGAQPSGKGPAEYFTGNVRVSPLFPANPSTPVTGAYVTFEQGARSAWHTHPTGQHLIVTAGTGWTQEWGGPVTEIHEGDVVWCPPGVKHWHGASPNTAMTHIALTGTVNGKNVEWMEKVTDEQYRK</sequence>
<name>A0A3A3FYL0_9BURK</name>
<feature type="signal peptide" evidence="1">
    <location>
        <begin position="1"/>
        <end position="21"/>
    </location>
</feature>
<keyword evidence="4" id="KW-1185">Reference proteome</keyword>
<dbReference type="InterPro" id="IPR013096">
    <property type="entry name" value="Cupin_2"/>
</dbReference>
<dbReference type="RefSeq" id="WP_119784747.1">
    <property type="nucleotide sequence ID" value="NZ_QYUQ01000002.1"/>
</dbReference>
<dbReference type="Proteomes" id="UP000266327">
    <property type="component" value="Unassembled WGS sequence"/>
</dbReference>
<dbReference type="EMBL" id="QYUQ01000002">
    <property type="protein sequence ID" value="RJG01298.1"/>
    <property type="molecule type" value="Genomic_DNA"/>
</dbReference>